<evidence type="ECO:0000313" key="1">
    <source>
        <dbReference type="EMBL" id="OUN43089.1"/>
    </source>
</evidence>
<dbReference type="Proteomes" id="UP000196560">
    <property type="component" value="Unassembled WGS sequence"/>
</dbReference>
<dbReference type="AlphaFoldDB" id="A0A1Y3U9L2"/>
<reference evidence="2" key="1">
    <citation type="submission" date="2017-04" db="EMBL/GenBank/DDBJ databases">
        <title>Function of individual gut microbiota members based on whole genome sequencing of pure cultures obtained from chicken caecum.</title>
        <authorList>
            <person name="Medvecky M."/>
            <person name="Cejkova D."/>
            <person name="Polansky O."/>
            <person name="Karasova D."/>
            <person name="Kubasova T."/>
            <person name="Cizek A."/>
            <person name="Rychlik I."/>
        </authorList>
    </citation>
    <scope>NUCLEOTIDE SEQUENCE [LARGE SCALE GENOMIC DNA]</scope>
    <source>
        <strain evidence="2">An70</strain>
    </source>
</reference>
<proteinExistence type="predicted"/>
<comment type="caution">
    <text evidence="1">The sequence shown here is derived from an EMBL/GenBank/DDBJ whole genome shotgun (WGS) entry which is preliminary data.</text>
</comment>
<evidence type="ECO:0000313" key="2">
    <source>
        <dbReference type="Proteomes" id="UP000196560"/>
    </source>
</evidence>
<protein>
    <submittedName>
        <fullName evidence="1">Uncharacterized protein</fullName>
    </submittedName>
</protein>
<accession>A0A1Y3U9L2</accession>
<sequence length="168" mass="18738">MRSKRLPVVIILTLLLCGVVAGVSFERYAAKERALNSISAFIVYFDYALSSGYGIDGQWLCLRVDALEVSYASISDLPFQSGVLGNLDFTSLRSLTHDAFVYNDQEAKEMLQQRIAECKQLLVDYEFKNPNLGTYYLSWPFPFLDPQNALINDLLCILTGNDSGGMDG</sequence>
<name>A0A1Y3U9L2_9ACTN</name>
<dbReference type="EMBL" id="NFHO01000005">
    <property type="protein sequence ID" value="OUN43089.1"/>
    <property type="molecule type" value="Genomic_DNA"/>
</dbReference>
<gene>
    <name evidence="1" type="ORF">B5G21_05710</name>
</gene>
<organism evidence="1 2">
    <name type="scientific">Enorma massiliensis</name>
    <dbReference type="NCBI Taxonomy" id="1472761"/>
    <lineage>
        <taxon>Bacteria</taxon>
        <taxon>Bacillati</taxon>
        <taxon>Actinomycetota</taxon>
        <taxon>Coriobacteriia</taxon>
        <taxon>Coriobacteriales</taxon>
        <taxon>Coriobacteriaceae</taxon>
        <taxon>Enorma</taxon>
    </lineage>
</organism>
<keyword evidence="2" id="KW-1185">Reference proteome</keyword>